<dbReference type="RefSeq" id="WP_073324145.1">
    <property type="nucleotide sequence ID" value="NZ_FQWD01000005.1"/>
</dbReference>
<dbReference type="InterPro" id="IPR006311">
    <property type="entry name" value="TAT_signal"/>
</dbReference>
<dbReference type="Pfam" id="PF05787">
    <property type="entry name" value="PhoX"/>
    <property type="match status" value="1"/>
</dbReference>
<dbReference type="STRING" id="634436.SAMN05216361_3170"/>
<evidence type="ECO:0008006" key="4">
    <source>
        <dbReference type="Google" id="ProtNLM"/>
    </source>
</evidence>
<accession>A0A1M5NCE3</accession>
<sequence>MITRRQFTVALGTLAAAGVTGGLFRHPKAWAEPMATKTTTGYGPLIDDPKGILSLPKGFTYDVLSSFGELMNDGNRVPDRADGMGCIALDDEHVALVRNHELQPKHVAEFGPGQPSPLKTPKAYDSNDKGEALPGGTSTIVVNTKTGKKVKEYLSLTGTIRNCSGGITPWGSWLTCEESVDKPSSTNSQYHGYVFEVAGNAEGLVEPKPIKALGRFNHEAVCVDPDTGIVYLTEDRGDSLLYRLVPNEYGNLHAGGQLQALAVKGYPKFDTRNWQKQEMPVSSWVDCEWVDIENPDSAEDDLRKQGYQSGAALFARGEGVHWGQGEFYFCCTNGGNKKLGQVMRYQPSPYEGTPSEHDQPGRLQLFVESSDAQVFNFGDNLTVAPNGHLIVCEDQYTAVVDNHLRGITPDGEVYPFAQLAVQTELAGACFSPDGSTLFVNVYSPAQTLAIRGPWKHLS</sequence>
<dbReference type="Proteomes" id="UP000184520">
    <property type="component" value="Unassembled WGS sequence"/>
</dbReference>
<name>A0A1M5NCE3_9ALTE</name>
<dbReference type="PANTHER" id="PTHR35399:SF4">
    <property type="entry name" value="MEMBRANE PROTEIN"/>
    <property type="match status" value="1"/>
</dbReference>
<reference evidence="3" key="1">
    <citation type="submission" date="2016-11" db="EMBL/GenBank/DDBJ databases">
        <authorList>
            <person name="Varghese N."/>
            <person name="Submissions S."/>
        </authorList>
    </citation>
    <scope>NUCLEOTIDE SEQUENCE [LARGE SCALE GENOMIC DNA]</scope>
    <source>
        <strain evidence="3">CGMCC 1.8995</strain>
    </source>
</reference>
<dbReference type="SUPFAM" id="SSF63829">
    <property type="entry name" value="Calcium-dependent phosphotriesterase"/>
    <property type="match status" value="1"/>
</dbReference>
<dbReference type="InterPro" id="IPR008557">
    <property type="entry name" value="PhoX"/>
</dbReference>
<dbReference type="PROSITE" id="PS51318">
    <property type="entry name" value="TAT"/>
    <property type="match status" value="1"/>
</dbReference>
<gene>
    <name evidence="2" type="ORF">SAMN05216361_3170</name>
</gene>
<dbReference type="OrthoDB" id="9801383at2"/>
<protein>
    <recommendedName>
        <fullName evidence="4">Phosphatase</fullName>
    </recommendedName>
</protein>
<feature type="region of interest" description="Disordered" evidence="1">
    <location>
        <begin position="107"/>
        <end position="137"/>
    </location>
</feature>
<evidence type="ECO:0000256" key="1">
    <source>
        <dbReference type="SAM" id="MobiDB-lite"/>
    </source>
</evidence>
<keyword evidence="3" id="KW-1185">Reference proteome</keyword>
<organism evidence="2 3">
    <name type="scientific">Marisediminitalea aggregata</name>
    <dbReference type="NCBI Taxonomy" id="634436"/>
    <lineage>
        <taxon>Bacteria</taxon>
        <taxon>Pseudomonadati</taxon>
        <taxon>Pseudomonadota</taxon>
        <taxon>Gammaproteobacteria</taxon>
        <taxon>Alteromonadales</taxon>
        <taxon>Alteromonadaceae</taxon>
        <taxon>Marisediminitalea</taxon>
    </lineage>
</organism>
<evidence type="ECO:0000313" key="3">
    <source>
        <dbReference type="Proteomes" id="UP000184520"/>
    </source>
</evidence>
<dbReference type="EMBL" id="FQWD01000005">
    <property type="protein sequence ID" value="SHG87135.1"/>
    <property type="molecule type" value="Genomic_DNA"/>
</dbReference>
<dbReference type="AlphaFoldDB" id="A0A1M5NCE3"/>
<proteinExistence type="predicted"/>
<dbReference type="PANTHER" id="PTHR35399">
    <property type="entry name" value="SLR8030 PROTEIN"/>
    <property type="match status" value="1"/>
</dbReference>
<evidence type="ECO:0000313" key="2">
    <source>
        <dbReference type="EMBL" id="SHG87135.1"/>
    </source>
</evidence>